<proteinExistence type="predicted"/>
<dbReference type="AlphaFoldDB" id="A0ABC8RFF4"/>
<sequence length="59" mass="6962">LNLCRPFGIQRIQWAYLKEDLNGPPAERIPYHEIRPRPSDIKAQDILARDTSARLYQTR</sequence>
<evidence type="ECO:0000313" key="2">
    <source>
        <dbReference type="Proteomes" id="UP001642360"/>
    </source>
</evidence>
<feature type="non-terminal residue" evidence="1">
    <location>
        <position position="1"/>
    </location>
</feature>
<evidence type="ECO:0000313" key="1">
    <source>
        <dbReference type="EMBL" id="CAK9141744.1"/>
    </source>
</evidence>
<gene>
    <name evidence="1" type="ORF">ILEXP_LOCUS9364</name>
</gene>
<dbReference type="Proteomes" id="UP001642360">
    <property type="component" value="Unassembled WGS sequence"/>
</dbReference>
<reference evidence="1 2" key="1">
    <citation type="submission" date="2024-02" db="EMBL/GenBank/DDBJ databases">
        <authorList>
            <person name="Vignale AGUSTIN F."/>
            <person name="Sosa J E."/>
            <person name="Modenutti C."/>
        </authorList>
    </citation>
    <scope>NUCLEOTIDE SEQUENCE [LARGE SCALE GENOMIC DNA]</scope>
</reference>
<organism evidence="1 2">
    <name type="scientific">Ilex paraguariensis</name>
    <name type="common">yerba mate</name>
    <dbReference type="NCBI Taxonomy" id="185542"/>
    <lineage>
        <taxon>Eukaryota</taxon>
        <taxon>Viridiplantae</taxon>
        <taxon>Streptophyta</taxon>
        <taxon>Embryophyta</taxon>
        <taxon>Tracheophyta</taxon>
        <taxon>Spermatophyta</taxon>
        <taxon>Magnoliopsida</taxon>
        <taxon>eudicotyledons</taxon>
        <taxon>Gunneridae</taxon>
        <taxon>Pentapetalae</taxon>
        <taxon>asterids</taxon>
        <taxon>campanulids</taxon>
        <taxon>Aquifoliales</taxon>
        <taxon>Aquifoliaceae</taxon>
        <taxon>Ilex</taxon>
    </lineage>
</organism>
<keyword evidence="2" id="KW-1185">Reference proteome</keyword>
<comment type="caution">
    <text evidence="1">The sequence shown here is derived from an EMBL/GenBank/DDBJ whole genome shotgun (WGS) entry which is preliminary data.</text>
</comment>
<accession>A0ABC8RFF4</accession>
<name>A0ABC8RFF4_9AQUA</name>
<protein>
    <submittedName>
        <fullName evidence="1">Uncharacterized protein</fullName>
    </submittedName>
</protein>
<dbReference type="EMBL" id="CAUOFW020001170">
    <property type="protein sequence ID" value="CAK9141744.1"/>
    <property type="molecule type" value="Genomic_DNA"/>
</dbReference>